<dbReference type="PANTHER" id="PTHR43540:SF6">
    <property type="entry name" value="ISOCHORISMATASE-LIKE DOMAIN-CONTAINING PROTEIN"/>
    <property type="match status" value="1"/>
</dbReference>
<protein>
    <submittedName>
        <fullName evidence="3">Cysteine hydrolase</fullName>
    </submittedName>
</protein>
<evidence type="ECO:0000313" key="3">
    <source>
        <dbReference type="EMBL" id="TLS45702.1"/>
    </source>
</evidence>
<dbReference type="AlphaFoldDB" id="A0A5R9FP48"/>
<dbReference type="Proteomes" id="UP000305906">
    <property type="component" value="Unassembled WGS sequence"/>
</dbReference>
<dbReference type="InterPro" id="IPR050272">
    <property type="entry name" value="Isochorismatase-like_hydrls"/>
</dbReference>
<evidence type="ECO:0000313" key="4">
    <source>
        <dbReference type="Proteomes" id="UP000305906"/>
    </source>
</evidence>
<dbReference type="CDD" id="cd00431">
    <property type="entry name" value="cysteine_hydrolases"/>
    <property type="match status" value="1"/>
</dbReference>
<comment type="caution">
    <text evidence="3">The sequence shown here is derived from an EMBL/GenBank/DDBJ whole genome shotgun (WGS) entry which is preliminary data.</text>
</comment>
<reference evidence="3 4" key="1">
    <citation type="submission" date="2019-05" db="EMBL/GenBank/DDBJ databases">
        <title>Streptomyces sp. NEAU-C151, a novel actinomycete isolated from soil.</title>
        <authorList>
            <person name="Han L."/>
            <person name="Jiang H."/>
        </authorList>
    </citation>
    <scope>NUCLEOTIDE SEQUENCE [LARGE SCALE GENOMIC DNA]</scope>
    <source>
        <strain evidence="3 4">NEAU-C151</strain>
    </source>
</reference>
<dbReference type="InterPro" id="IPR000868">
    <property type="entry name" value="Isochorismatase-like_dom"/>
</dbReference>
<proteinExistence type="predicted"/>
<dbReference type="InterPro" id="IPR036380">
    <property type="entry name" value="Isochorismatase-like_sf"/>
</dbReference>
<dbReference type="GO" id="GO:0016787">
    <property type="term" value="F:hydrolase activity"/>
    <property type="evidence" value="ECO:0007669"/>
    <property type="project" value="UniProtKB-KW"/>
</dbReference>
<keyword evidence="4" id="KW-1185">Reference proteome</keyword>
<sequence length="193" mass="20893">MWKADWVDPRSTALLVIDVQQGFVNRHSRGVLPAIARLIEGWRAAGAPVVLSRFHNKPGSPYETITGWTRLRTPEEQALAAELAPFADEAAAVIDKDQASVFTPEGAQLIRDAGWTDLVLCGIDTDACVYDSARDAYHNGYRPWIVTDACASTGGPQYHDAALQMAARNISPDHLVTSEIVLSRINGTQGAPA</sequence>
<gene>
    <name evidence="3" type="ORF">FE633_13110</name>
</gene>
<evidence type="ECO:0000256" key="1">
    <source>
        <dbReference type="ARBA" id="ARBA00022801"/>
    </source>
</evidence>
<accession>A0A5R9FP48</accession>
<evidence type="ECO:0000259" key="2">
    <source>
        <dbReference type="Pfam" id="PF00857"/>
    </source>
</evidence>
<dbReference type="Pfam" id="PF00857">
    <property type="entry name" value="Isochorismatase"/>
    <property type="match status" value="1"/>
</dbReference>
<name>A0A5R9FP48_9ACTN</name>
<dbReference type="EMBL" id="VBZC01000012">
    <property type="protein sequence ID" value="TLS45702.1"/>
    <property type="molecule type" value="Genomic_DNA"/>
</dbReference>
<keyword evidence="1 3" id="KW-0378">Hydrolase</keyword>
<dbReference type="Gene3D" id="3.40.50.850">
    <property type="entry name" value="Isochorismatase-like"/>
    <property type="match status" value="1"/>
</dbReference>
<dbReference type="PANTHER" id="PTHR43540">
    <property type="entry name" value="PEROXYUREIDOACRYLATE/UREIDOACRYLATE AMIDOHYDROLASE-RELATED"/>
    <property type="match status" value="1"/>
</dbReference>
<organism evidence="3 4">
    <name type="scientific">Streptomyces montanus</name>
    <dbReference type="NCBI Taxonomy" id="2580423"/>
    <lineage>
        <taxon>Bacteria</taxon>
        <taxon>Bacillati</taxon>
        <taxon>Actinomycetota</taxon>
        <taxon>Actinomycetes</taxon>
        <taxon>Kitasatosporales</taxon>
        <taxon>Streptomycetaceae</taxon>
        <taxon>Streptomyces</taxon>
    </lineage>
</organism>
<dbReference type="SUPFAM" id="SSF52499">
    <property type="entry name" value="Isochorismatase-like hydrolases"/>
    <property type="match status" value="1"/>
</dbReference>
<feature type="domain" description="Isochorismatase-like" evidence="2">
    <location>
        <begin position="12"/>
        <end position="167"/>
    </location>
</feature>